<dbReference type="FunFam" id="3.40.190.290:FF:000001">
    <property type="entry name" value="Transcriptional regulator, LysR family"/>
    <property type="match status" value="1"/>
</dbReference>
<dbReference type="Gene3D" id="3.40.190.290">
    <property type="match status" value="1"/>
</dbReference>
<dbReference type="InterPro" id="IPR036390">
    <property type="entry name" value="WH_DNA-bd_sf"/>
</dbReference>
<evidence type="ECO:0000256" key="5">
    <source>
        <dbReference type="SAM" id="MobiDB-lite"/>
    </source>
</evidence>
<comment type="caution">
    <text evidence="7">The sequence shown here is derived from an EMBL/GenBank/DDBJ whole genome shotgun (WGS) entry which is preliminary data.</text>
</comment>
<accession>A0A9X1W192</accession>
<protein>
    <submittedName>
        <fullName evidence="7">LysR family transcriptional regulator</fullName>
    </submittedName>
</protein>
<feature type="domain" description="HTH lysR-type" evidence="6">
    <location>
        <begin position="10"/>
        <end position="59"/>
    </location>
</feature>
<sequence length="347" mass="39398">MSRWEGLDEFVAVAEHASFMRAAEQLRVSSSHVSRQVARLEERLQARLLYRTTRRVSLTEAGHTFLARCQRLIEERDEAFHAISDLHAAPTGLLRMTAAVAYGERFIVPLVNTFMAQHPQLRVEIELSNRTLDLVQEGYDLAIRLGRLSESRLVATRIAPRAMYLCAAPAYLERYGRPHTLSELARHNCLVGTSDTWILQVDGREQPFKPSGNWRCNSGHAVLDAALRGFGLCQLPDYYVQEPLRRGELVSLLEANQPPNTAVWAVYPQRRYPLPKVRLLIQALRDGLAMRPEYRTDANDSDPHRASDRPCTAEPAPRAHVENSVADALRTPERPGDSIRRTTCRFW</sequence>
<evidence type="ECO:0000256" key="3">
    <source>
        <dbReference type="ARBA" id="ARBA00023125"/>
    </source>
</evidence>
<keyword evidence="2" id="KW-0805">Transcription regulation</keyword>
<dbReference type="Proteomes" id="UP001139682">
    <property type="component" value="Unassembled WGS sequence"/>
</dbReference>
<dbReference type="PANTHER" id="PTHR30537:SF10">
    <property type="entry name" value="TRANSCRIPTIONAL REGULATOR-RELATED"/>
    <property type="match status" value="1"/>
</dbReference>
<name>A0A9X1W192_9GAMM</name>
<dbReference type="AlphaFoldDB" id="A0A9X1W192"/>
<reference evidence="7" key="1">
    <citation type="submission" date="2022-03" db="EMBL/GenBank/DDBJ databases">
        <title>Pseudomonas marianensis sp. nov., a marine bacterium isolated from deep-sea sediments of the Mariana Trench.</title>
        <authorList>
            <person name="Wei Y."/>
        </authorList>
    </citation>
    <scope>NUCLEOTIDE SEQUENCE</scope>
    <source>
        <strain evidence="7">PS1</strain>
    </source>
</reference>
<evidence type="ECO:0000313" key="8">
    <source>
        <dbReference type="Proteomes" id="UP001139682"/>
    </source>
</evidence>
<comment type="similarity">
    <text evidence="1">Belongs to the LysR transcriptional regulatory family.</text>
</comment>
<dbReference type="PROSITE" id="PS50931">
    <property type="entry name" value="HTH_LYSR"/>
    <property type="match status" value="1"/>
</dbReference>
<dbReference type="GO" id="GO:0003700">
    <property type="term" value="F:DNA-binding transcription factor activity"/>
    <property type="evidence" value="ECO:0007669"/>
    <property type="project" value="InterPro"/>
</dbReference>
<evidence type="ECO:0000256" key="2">
    <source>
        <dbReference type="ARBA" id="ARBA00023015"/>
    </source>
</evidence>
<organism evidence="7 8">
    <name type="scientific">Stutzerimonas marianensis</name>
    <dbReference type="NCBI Taxonomy" id="2929513"/>
    <lineage>
        <taxon>Bacteria</taxon>
        <taxon>Pseudomonadati</taxon>
        <taxon>Pseudomonadota</taxon>
        <taxon>Gammaproteobacteria</taxon>
        <taxon>Pseudomonadales</taxon>
        <taxon>Pseudomonadaceae</taxon>
        <taxon>Stutzerimonas</taxon>
    </lineage>
</organism>
<dbReference type="FunFam" id="1.10.10.10:FF:000001">
    <property type="entry name" value="LysR family transcriptional regulator"/>
    <property type="match status" value="1"/>
</dbReference>
<dbReference type="RefSeq" id="WP_243604983.1">
    <property type="nucleotide sequence ID" value="NZ_JALGRD010000002.1"/>
</dbReference>
<keyword evidence="3" id="KW-0238">DNA-binding</keyword>
<dbReference type="GO" id="GO:0043565">
    <property type="term" value="F:sequence-specific DNA binding"/>
    <property type="evidence" value="ECO:0007669"/>
    <property type="project" value="TreeGrafter"/>
</dbReference>
<dbReference type="InterPro" id="IPR036388">
    <property type="entry name" value="WH-like_DNA-bd_sf"/>
</dbReference>
<dbReference type="Pfam" id="PF00126">
    <property type="entry name" value="HTH_1"/>
    <property type="match status" value="1"/>
</dbReference>
<evidence type="ECO:0000313" key="7">
    <source>
        <dbReference type="EMBL" id="MCJ0972807.1"/>
    </source>
</evidence>
<keyword evidence="4" id="KW-0804">Transcription</keyword>
<evidence type="ECO:0000256" key="1">
    <source>
        <dbReference type="ARBA" id="ARBA00009437"/>
    </source>
</evidence>
<dbReference type="SUPFAM" id="SSF46785">
    <property type="entry name" value="Winged helix' DNA-binding domain"/>
    <property type="match status" value="1"/>
</dbReference>
<dbReference type="SUPFAM" id="SSF53850">
    <property type="entry name" value="Periplasmic binding protein-like II"/>
    <property type="match status" value="1"/>
</dbReference>
<dbReference type="GO" id="GO:0006351">
    <property type="term" value="P:DNA-templated transcription"/>
    <property type="evidence" value="ECO:0007669"/>
    <property type="project" value="TreeGrafter"/>
</dbReference>
<proteinExistence type="inferred from homology"/>
<dbReference type="Pfam" id="PF03466">
    <property type="entry name" value="LysR_substrate"/>
    <property type="match status" value="1"/>
</dbReference>
<evidence type="ECO:0000256" key="4">
    <source>
        <dbReference type="ARBA" id="ARBA00023163"/>
    </source>
</evidence>
<feature type="compositionally biased region" description="Basic and acidic residues" evidence="5">
    <location>
        <begin position="292"/>
        <end position="308"/>
    </location>
</feature>
<keyword evidence="8" id="KW-1185">Reference proteome</keyword>
<dbReference type="Gene3D" id="1.10.10.10">
    <property type="entry name" value="Winged helix-like DNA-binding domain superfamily/Winged helix DNA-binding domain"/>
    <property type="match status" value="1"/>
</dbReference>
<dbReference type="InterPro" id="IPR000847">
    <property type="entry name" value="LysR_HTH_N"/>
</dbReference>
<dbReference type="InterPro" id="IPR005119">
    <property type="entry name" value="LysR_subst-bd"/>
</dbReference>
<dbReference type="PANTHER" id="PTHR30537">
    <property type="entry name" value="HTH-TYPE TRANSCRIPTIONAL REGULATOR"/>
    <property type="match status" value="1"/>
</dbReference>
<evidence type="ECO:0000259" key="6">
    <source>
        <dbReference type="PROSITE" id="PS50931"/>
    </source>
</evidence>
<dbReference type="EMBL" id="JALGRD010000002">
    <property type="protein sequence ID" value="MCJ0972807.1"/>
    <property type="molecule type" value="Genomic_DNA"/>
</dbReference>
<dbReference type="InterPro" id="IPR058163">
    <property type="entry name" value="LysR-type_TF_proteobact-type"/>
</dbReference>
<gene>
    <name evidence="7" type="ORF">MST27_05415</name>
</gene>
<feature type="region of interest" description="Disordered" evidence="5">
    <location>
        <begin position="292"/>
        <end position="321"/>
    </location>
</feature>